<dbReference type="EMBL" id="BAAAEJ010000003">
    <property type="protein sequence ID" value="GAA0383014.1"/>
    <property type="molecule type" value="Genomic_DNA"/>
</dbReference>
<keyword evidence="1" id="KW-0472">Membrane</keyword>
<feature type="transmembrane region" description="Helical" evidence="1">
    <location>
        <begin position="21"/>
        <end position="43"/>
    </location>
</feature>
<dbReference type="Proteomes" id="UP001500791">
    <property type="component" value="Unassembled WGS sequence"/>
</dbReference>
<keyword evidence="1" id="KW-1133">Transmembrane helix</keyword>
<evidence type="ECO:0000313" key="2">
    <source>
        <dbReference type="EMBL" id="GAA0383014.1"/>
    </source>
</evidence>
<gene>
    <name evidence="2" type="ORF">GCM10009093_07500</name>
</gene>
<evidence type="ECO:0000256" key="1">
    <source>
        <dbReference type="SAM" id="Phobius"/>
    </source>
</evidence>
<keyword evidence="1" id="KW-0812">Transmembrane</keyword>
<reference evidence="2 3" key="1">
    <citation type="journal article" date="2019" name="Int. J. Syst. Evol. Microbiol.">
        <title>The Global Catalogue of Microorganisms (GCM) 10K type strain sequencing project: providing services to taxonomists for standard genome sequencing and annotation.</title>
        <authorList>
            <consortium name="The Broad Institute Genomics Platform"/>
            <consortium name="The Broad Institute Genome Sequencing Center for Infectious Disease"/>
            <person name="Wu L."/>
            <person name="Ma J."/>
        </authorList>
    </citation>
    <scope>NUCLEOTIDE SEQUENCE [LARGE SCALE GENOMIC DNA]</scope>
    <source>
        <strain evidence="2 3">JCM 13476</strain>
    </source>
</reference>
<evidence type="ECO:0000313" key="3">
    <source>
        <dbReference type="Proteomes" id="UP001500791"/>
    </source>
</evidence>
<organism evidence="2 3">
    <name type="scientific">Brevundimonas terrae</name>
    <dbReference type="NCBI Taxonomy" id="363631"/>
    <lineage>
        <taxon>Bacteria</taxon>
        <taxon>Pseudomonadati</taxon>
        <taxon>Pseudomonadota</taxon>
        <taxon>Alphaproteobacteria</taxon>
        <taxon>Caulobacterales</taxon>
        <taxon>Caulobacteraceae</taxon>
        <taxon>Brevundimonas</taxon>
    </lineage>
</organism>
<keyword evidence="3" id="KW-1185">Reference proteome</keyword>
<sequence length="102" mass="10803">MTQATTAIEAPKKRSLKLRTIGFVALGFCALGYAGFVASVFAIKAEMIAMTTGLAIAGVFAIVGEAGLWIGAASLGLSFYARRRDRVARFFGRMKSAFSSKS</sequence>
<name>A0ABN0Y4I9_9CAUL</name>
<protein>
    <submittedName>
        <fullName evidence="2">Uncharacterized protein</fullName>
    </submittedName>
</protein>
<dbReference type="RefSeq" id="WP_167174986.1">
    <property type="nucleotide sequence ID" value="NZ_BAAAEJ010000003.1"/>
</dbReference>
<accession>A0ABN0Y4I9</accession>
<proteinExistence type="predicted"/>
<comment type="caution">
    <text evidence="2">The sequence shown here is derived from an EMBL/GenBank/DDBJ whole genome shotgun (WGS) entry which is preliminary data.</text>
</comment>
<feature type="transmembrane region" description="Helical" evidence="1">
    <location>
        <begin position="55"/>
        <end position="81"/>
    </location>
</feature>